<dbReference type="EMBL" id="CP044399">
    <property type="protein sequence ID" value="QFI37069.1"/>
    <property type="molecule type" value="Genomic_DNA"/>
</dbReference>
<feature type="domain" description="Outer membrane protein beta-barrel" evidence="3">
    <location>
        <begin position="12"/>
        <end position="178"/>
    </location>
</feature>
<reference evidence="4 5" key="1">
    <citation type="submission" date="2019-09" db="EMBL/GenBank/DDBJ databases">
        <title>Hybrid Assembly of the complete Genome of the Deep-Sea Bacterium Moritella marina from long Nanopore and Illumina reads.</title>
        <authorList>
            <person name="Magin S."/>
            <person name="Georgoulis A."/>
            <person name="Papadimitriou K."/>
            <person name="Iliakis G."/>
            <person name="Vorgias C.E."/>
        </authorList>
    </citation>
    <scope>NUCLEOTIDE SEQUENCE [LARGE SCALE GENOMIC DNA]</scope>
    <source>
        <strain evidence="4 5">MP-1</strain>
    </source>
</reference>
<dbReference type="Pfam" id="PF13505">
    <property type="entry name" value="OMP_b-brl"/>
    <property type="match status" value="1"/>
</dbReference>
<dbReference type="OrthoDB" id="7620169at2"/>
<evidence type="ECO:0000313" key="4">
    <source>
        <dbReference type="EMBL" id="QFI37069.1"/>
    </source>
</evidence>
<evidence type="ECO:0000256" key="2">
    <source>
        <dbReference type="SAM" id="SignalP"/>
    </source>
</evidence>
<dbReference type="RefSeq" id="WP_019439322.1">
    <property type="nucleotide sequence ID" value="NZ_ALOE01000001.1"/>
</dbReference>
<sequence length="178" mass="18757">MNKHSRFIASIISVLAITAPAQAYADGFYIGAGAYQANAEQGSFDDDDVVPALFAGYNLIDSNIFMVSAELGYYDLGGYSGSALGSNYDIDASAFTLAAVGYLPIGPFFEVYAKAGVAMTSIDIEVNGSKDDADGEEFFGGIGASVDVLDTIDIYAEYLMFDTDIDTSIAGIGVRFAF</sequence>
<feature type="signal peptide" evidence="2">
    <location>
        <begin position="1"/>
        <end position="25"/>
    </location>
</feature>
<evidence type="ECO:0000259" key="3">
    <source>
        <dbReference type="Pfam" id="PF13505"/>
    </source>
</evidence>
<organism evidence="4 5">
    <name type="scientific">Moritella marina ATCC 15381</name>
    <dbReference type="NCBI Taxonomy" id="1202962"/>
    <lineage>
        <taxon>Bacteria</taxon>
        <taxon>Pseudomonadati</taxon>
        <taxon>Pseudomonadota</taxon>
        <taxon>Gammaproteobacteria</taxon>
        <taxon>Alteromonadales</taxon>
        <taxon>Moritellaceae</taxon>
        <taxon>Moritella</taxon>
    </lineage>
</organism>
<dbReference type="InterPro" id="IPR027385">
    <property type="entry name" value="Beta-barrel_OMP"/>
</dbReference>
<dbReference type="KEGG" id="mmaa:FR932_04105"/>
<feature type="chain" id="PRO_5023884792" evidence="2">
    <location>
        <begin position="26"/>
        <end position="178"/>
    </location>
</feature>
<dbReference type="InterPro" id="IPR011250">
    <property type="entry name" value="OMP/PagP_B-barrel"/>
</dbReference>
<dbReference type="Proteomes" id="UP000327424">
    <property type="component" value="Chromosome"/>
</dbReference>
<evidence type="ECO:0000313" key="5">
    <source>
        <dbReference type="Proteomes" id="UP000327424"/>
    </source>
</evidence>
<evidence type="ECO:0000256" key="1">
    <source>
        <dbReference type="ARBA" id="ARBA00022729"/>
    </source>
</evidence>
<name>A0A5J6WGD7_MORMI</name>
<accession>A0A5J6WGD7</accession>
<keyword evidence="1 2" id="KW-0732">Signal</keyword>
<dbReference type="Gene3D" id="2.40.160.20">
    <property type="match status" value="1"/>
</dbReference>
<dbReference type="AlphaFoldDB" id="A0A5J6WGD7"/>
<dbReference type="SUPFAM" id="SSF56925">
    <property type="entry name" value="OMPA-like"/>
    <property type="match status" value="1"/>
</dbReference>
<keyword evidence="5" id="KW-1185">Reference proteome</keyword>
<proteinExistence type="predicted"/>
<protein>
    <submittedName>
        <fullName evidence="4">Porin family protein</fullName>
    </submittedName>
</protein>
<gene>
    <name evidence="4" type="ORF">FR932_04105</name>
</gene>